<dbReference type="PROSITE" id="PS50940">
    <property type="entry name" value="CHIT_BIND_II"/>
    <property type="match status" value="2"/>
</dbReference>
<reference evidence="4" key="1">
    <citation type="submission" date="2015-11" db="EMBL/GenBank/DDBJ databases">
        <title>De novo transcriptome assembly of four potential Pierce s Disease insect vectors from Arizona vineyards.</title>
        <authorList>
            <person name="Tassone E.E."/>
        </authorList>
    </citation>
    <scope>NUCLEOTIDE SEQUENCE</scope>
</reference>
<organism evidence="4">
    <name type="scientific">Cuerna arida</name>
    <dbReference type="NCBI Taxonomy" id="1464854"/>
    <lineage>
        <taxon>Eukaryota</taxon>
        <taxon>Metazoa</taxon>
        <taxon>Ecdysozoa</taxon>
        <taxon>Arthropoda</taxon>
        <taxon>Hexapoda</taxon>
        <taxon>Insecta</taxon>
        <taxon>Pterygota</taxon>
        <taxon>Neoptera</taxon>
        <taxon>Paraneoptera</taxon>
        <taxon>Hemiptera</taxon>
        <taxon>Auchenorrhyncha</taxon>
        <taxon>Membracoidea</taxon>
        <taxon>Cicadellidae</taxon>
        <taxon>Cicadellinae</taxon>
        <taxon>Proconiini</taxon>
        <taxon>Cuerna</taxon>
    </lineage>
</organism>
<evidence type="ECO:0000259" key="3">
    <source>
        <dbReference type="PROSITE" id="PS51910"/>
    </source>
</evidence>
<evidence type="ECO:0000259" key="2">
    <source>
        <dbReference type="PROSITE" id="PS50940"/>
    </source>
</evidence>
<feature type="non-terminal residue" evidence="4">
    <location>
        <position position="1"/>
    </location>
</feature>
<dbReference type="Gene3D" id="3.10.50.10">
    <property type="match status" value="1"/>
</dbReference>
<gene>
    <name evidence="4" type="ORF">g.49756</name>
</gene>
<feature type="domain" description="Chitin-binding type-2" evidence="2">
    <location>
        <begin position="206"/>
        <end position="259"/>
    </location>
</feature>
<dbReference type="GO" id="GO:0004568">
    <property type="term" value="F:chitinase activity"/>
    <property type="evidence" value="ECO:0007669"/>
    <property type="project" value="TreeGrafter"/>
</dbReference>
<dbReference type="Gene3D" id="3.20.20.80">
    <property type="entry name" value="Glycosidases"/>
    <property type="match status" value="1"/>
</dbReference>
<evidence type="ECO:0000313" key="4">
    <source>
        <dbReference type="EMBL" id="JAS56182.1"/>
    </source>
</evidence>
<dbReference type="InterPro" id="IPR050314">
    <property type="entry name" value="Glycosyl_Hydrlase_18"/>
</dbReference>
<dbReference type="Gene3D" id="2.170.140.10">
    <property type="entry name" value="Chitin binding domain"/>
    <property type="match status" value="2"/>
</dbReference>
<dbReference type="InterPro" id="IPR029070">
    <property type="entry name" value="Chitinase_insertion_sf"/>
</dbReference>
<dbReference type="GO" id="GO:0005975">
    <property type="term" value="P:carbohydrate metabolic process"/>
    <property type="evidence" value="ECO:0007669"/>
    <property type="project" value="InterPro"/>
</dbReference>
<dbReference type="SUPFAM" id="SSF57625">
    <property type="entry name" value="Invertebrate chitin-binding proteins"/>
    <property type="match status" value="2"/>
</dbReference>
<dbReference type="InterPro" id="IPR036508">
    <property type="entry name" value="Chitin-bd_dom_sf"/>
</dbReference>
<keyword evidence="1" id="KW-1015">Disulfide bond</keyword>
<protein>
    <recommendedName>
        <fullName evidence="5">Chitin-binding type-2 domain-containing protein</fullName>
    </recommendedName>
</protein>
<dbReference type="GO" id="GO:0005576">
    <property type="term" value="C:extracellular region"/>
    <property type="evidence" value="ECO:0007669"/>
    <property type="project" value="InterPro"/>
</dbReference>
<dbReference type="GO" id="GO:0006032">
    <property type="term" value="P:chitin catabolic process"/>
    <property type="evidence" value="ECO:0007669"/>
    <property type="project" value="TreeGrafter"/>
</dbReference>
<dbReference type="PANTHER" id="PTHR11177">
    <property type="entry name" value="CHITINASE"/>
    <property type="match status" value="1"/>
</dbReference>
<dbReference type="InterPro" id="IPR017853">
    <property type="entry name" value="GH"/>
</dbReference>
<sequence>YKEYNINHILEYLVKNNVPAKKIVITLSFYGHSYRLRSNDKHGIGSAAQGTPKTSEIVLQSGIMPYLEICDMIKNNRLVEESGRNSVEVLPYAYNKNNFWIGYDNVESLKFKASFVRTHNLAGVSIWSVDFDDFTNKCCQGQYPLLKTISSELKLVHKPIYALGSNCNEQITTIGPKLTTSTTKKPQAFEQTSPKPQNEVVTSLEGSKCTSMFKKHPSDCSSYYQCSTNFYILRKCAENLHWNPKYNICDHKNNVQCQQSLEPEPVKQRTVPTDEICKTSDKPIHKLNCTHYILCLNRKPFTVGCSAGRVFDPAQCQCIKSEKCIV</sequence>
<proteinExistence type="predicted"/>
<dbReference type="PROSITE" id="PS51910">
    <property type="entry name" value="GH18_2"/>
    <property type="match status" value="1"/>
</dbReference>
<dbReference type="SMART" id="SM00494">
    <property type="entry name" value="ChtBD2"/>
    <property type="match status" value="2"/>
</dbReference>
<dbReference type="PANTHER" id="PTHR11177:SF317">
    <property type="entry name" value="CHITINASE 12-RELATED"/>
    <property type="match status" value="1"/>
</dbReference>
<dbReference type="Pfam" id="PF01607">
    <property type="entry name" value="CBM_14"/>
    <property type="match status" value="2"/>
</dbReference>
<dbReference type="InterPro" id="IPR001223">
    <property type="entry name" value="Glyco_hydro18_cat"/>
</dbReference>
<dbReference type="InterPro" id="IPR002557">
    <property type="entry name" value="Chitin-bd_dom"/>
</dbReference>
<evidence type="ECO:0008006" key="5">
    <source>
        <dbReference type="Google" id="ProtNLM"/>
    </source>
</evidence>
<dbReference type="AlphaFoldDB" id="A0A1B6G185"/>
<feature type="domain" description="Chitin-binding type-2" evidence="2">
    <location>
        <begin position="274"/>
        <end position="326"/>
    </location>
</feature>
<dbReference type="EMBL" id="GECZ01013587">
    <property type="protein sequence ID" value="JAS56182.1"/>
    <property type="molecule type" value="Transcribed_RNA"/>
</dbReference>
<name>A0A1B6G185_9HEMI</name>
<feature type="non-terminal residue" evidence="4">
    <location>
        <position position="326"/>
    </location>
</feature>
<dbReference type="FunFam" id="3.10.50.10:FF:000001">
    <property type="entry name" value="Chitinase 3-like 1"/>
    <property type="match status" value="1"/>
</dbReference>
<dbReference type="SUPFAM" id="SSF51445">
    <property type="entry name" value="(Trans)glycosidases"/>
    <property type="match status" value="1"/>
</dbReference>
<feature type="domain" description="GH18" evidence="3">
    <location>
        <begin position="1"/>
        <end position="156"/>
    </location>
</feature>
<evidence type="ECO:0000256" key="1">
    <source>
        <dbReference type="ARBA" id="ARBA00023157"/>
    </source>
</evidence>
<dbReference type="SUPFAM" id="SSF54556">
    <property type="entry name" value="Chitinase insertion domain"/>
    <property type="match status" value="1"/>
</dbReference>
<accession>A0A1B6G185</accession>
<dbReference type="Pfam" id="PF00704">
    <property type="entry name" value="Glyco_hydro_18"/>
    <property type="match status" value="1"/>
</dbReference>
<dbReference type="GO" id="GO:0008061">
    <property type="term" value="F:chitin binding"/>
    <property type="evidence" value="ECO:0007669"/>
    <property type="project" value="InterPro"/>
</dbReference>